<accession>A0A438F0R5</accession>
<evidence type="ECO:0000313" key="2">
    <source>
        <dbReference type="EMBL" id="RVW53555.1"/>
    </source>
</evidence>
<proteinExistence type="predicted"/>
<dbReference type="Pfam" id="PF13966">
    <property type="entry name" value="zf-RVT"/>
    <property type="match status" value="1"/>
</dbReference>
<name>A0A438F0R5_VITVI</name>
<organism evidence="2 3">
    <name type="scientific">Vitis vinifera</name>
    <name type="common">Grape</name>
    <dbReference type="NCBI Taxonomy" id="29760"/>
    <lineage>
        <taxon>Eukaryota</taxon>
        <taxon>Viridiplantae</taxon>
        <taxon>Streptophyta</taxon>
        <taxon>Embryophyta</taxon>
        <taxon>Tracheophyta</taxon>
        <taxon>Spermatophyta</taxon>
        <taxon>Magnoliopsida</taxon>
        <taxon>eudicotyledons</taxon>
        <taxon>Gunneridae</taxon>
        <taxon>Pentapetalae</taxon>
        <taxon>rosids</taxon>
        <taxon>Vitales</taxon>
        <taxon>Vitaceae</taxon>
        <taxon>Viteae</taxon>
        <taxon>Vitis</taxon>
    </lineage>
</organism>
<comment type="caution">
    <text evidence="2">The sequence shown here is derived from an EMBL/GenBank/DDBJ whole genome shotgun (WGS) entry which is preliminary data.</text>
</comment>
<dbReference type="PANTHER" id="PTHR33116:SF78">
    <property type="entry name" value="OS12G0587133 PROTEIN"/>
    <property type="match status" value="1"/>
</dbReference>
<protein>
    <recommendedName>
        <fullName evidence="1">Reverse transcriptase zinc-binding domain-containing protein</fullName>
    </recommendedName>
</protein>
<gene>
    <name evidence="2" type="ORF">CK203_092413</name>
</gene>
<feature type="domain" description="Reverse transcriptase zinc-binding" evidence="1">
    <location>
        <begin position="190"/>
        <end position="217"/>
    </location>
</feature>
<dbReference type="PANTHER" id="PTHR33116">
    <property type="entry name" value="REVERSE TRANSCRIPTASE ZINC-BINDING DOMAIN-CONTAINING PROTEIN-RELATED-RELATED"/>
    <property type="match status" value="1"/>
</dbReference>
<evidence type="ECO:0000313" key="3">
    <source>
        <dbReference type="Proteomes" id="UP000288805"/>
    </source>
</evidence>
<dbReference type="Proteomes" id="UP000288805">
    <property type="component" value="Unassembled WGS sequence"/>
</dbReference>
<sequence>MFSQGLSLNCKSLAPFVKRNLRINLDKSEFIPVGSVENAEELVAAIGCKVGSLPTTYLGLPLGVPHRSLAVWEGVEERMRKNWLDGRANTFPKEGKVWGGARGLEFKGSKGGYGVGLWKTLRKEWDVVRSRLFFVVGNGHRDVWVKDVWRCNEGGGSWSPLFSRLFNDWELDEAIQPPSLRRLYGKSRCSLECYLCQRHEESIDHILLHCEKARTLWALLYSMFGVQWVLPATIKETLLGWNGTFVGKKRKGVWRASCLCLFG</sequence>
<dbReference type="InterPro" id="IPR026960">
    <property type="entry name" value="RVT-Znf"/>
</dbReference>
<dbReference type="AlphaFoldDB" id="A0A438F0R5"/>
<reference evidence="2 3" key="1">
    <citation type="journal article" date="2018" name="PLoS Genet.">
        <title>Population sequencing reveals clonal diversity and ancestral inbreeding in the grapevine cultivar Chardonnay.</title>
        <authorList>
            <person name="Roach M.J."/>
            <person name="Johnson D.L."/>
            <person name="Bohlmann J."/>
            <person name="van Vuuren H.J."/>
            <person name="Jones S.J."/>
            <person name="Pretorius I.S."/>
            <person name="Schmidt S.A."/>
            <person name="Borneman A.R."/>
        </authorList>
    </citation>
    <scope>NUCLEOTIDE SEQUENCE [LARGE SCALE GENOMIC DNA]</scope>
    <source>
        <strain evidence="3">cv. Chardonnay</strain>
        <tissue evidence="2">Leaf</tissue>
    </source>
</reference>
<dbReference type="EMBL" id="QGNW01001143">
    <property type="protein sequence ID" value="RVW53555.1"/>
    <property type="molecule type" value="Genomic_DNA"/>
</dbReference>
<evidence type="ECO:0000259" key="1">
    <source>
        <dbReference type="Pfam" id="PF13966"/>
    </source>
</evidence>